<reference evidence="7" key="1">
    <citation type="submission" date="2023-08" db="EMBL/GenBank/DDBJ databases">
        <authorList>
            <person name="Chen Y."/>
            <person name="Shah S."/>
            <person name="Dougan E. K."/>
            <person name="Thang M."/>
            <person name="Chan C."/>
        </authorList>
    </citation>
    <scope>NUCLEOTIDE SEQUENCE</scope>
</reference>
<dbReference type="PANTHER" id="PTHR27001">
    <property type="entry name" value="OS01G0253100 PROTEIN"/>
    <property type="match status" value="1"/>
</dbReference>
<evidence type="ECO:0000259" key="6">
    <source>
        <dbReference type="PROSITE" id="PS50011"/>
    </source>
</evidence>
<dbReference type="Proteomes" id="UP001178507">
    <property type="component" value="Unassembled WGS sequence"/>
</dbReference>
<dbReference type="Pfam" id="PF00069">
    <property type="entry name" value="Pkinase"/>
    <property type="match status" value="1"/>
</dbReference>
<dbReference type="PROSITE" id="PS50011">
    <property type="entry name" value="PROTEIN_KINASE_DOM"/>
    <property type="match status" value="1"/>
</dbReference>
<keyword evidence="8" id="KW-1185">Reference proteome</keyword>
<dbReference type="SUPFAM" id="SSF82185">
    <property type="entry name" value="Histone H3 K4-specific methyltransferase SET7/9 N-terminal domain"/>
    <property type="match status" value="1"/>
</dbReference>
<proteinExistence type="inferred from homology"/>
<dbReference type="EMBL" id="CAUJNA010003264">
    <property type="protein sequence ID" value="CAJ1397368.1"/>
    <property type="molecule type" value="Genomic_DNA"/>
</dbReference>
<dbReference type="InterPro" id="IPR008271">
    <property type="entry name" value="Ser/Thr_kinase_AS"/>
</dbReference>
<dbReference type="PROSITE" id="PS00108">
    <property type="entry name" value="PROTEIN_KINASE_ST"/>
    <property type="match status" value="1"/>
</dbReference>
<comment type="caution">
    <text evidence="7">The sequence shown here is derived from an EMBL/GenBank/DDBJ whole genome shotgun (WGS) entry which is preliminary data.</text>
</comment>
<gene>
    <name evidence="7" type="ORF">EVOR1521_LOCUS21401</name>
</gene>
<keyword evidence="5" id="KW-0808">Transferase</keyword>
<dbReference type="InterPro" id="IPR011009">
    <property type="entry name" value="Kinase-like_dom_sf"/>
</dbReference>
<comment type="similarity">
    <text evidence="5">Belongs to the protein kinase superfamily.</text>
</comment>
<evidence type="ECO:0000256" key="5">
    <source>
        <dbReference type="RuleBase" id="RU000304"/>
    </source>
</evidence>
<dbReference type="SMART" id="SM00698">
    <property type="entry name" value="MORN"/>
    <property type="match status" value="2"/>
</dbReference>
<evidence type="ECO:0000313" key="7">
    <source>
        <dbReference type="EMBL" id="CAJ1397368.1"/>
    </source>
</evidence>
<feature type="domain" description="Protein kinase" evidence="6">
    <location>
        <begin position="107"/>
        <end position="372"/>
    </location>
</feature>
<keyword evidence="1" id="KW-0677">Repeat</keyword>
<keyword evidence="3 4" id="KW-0067">ATP-binding</keyword>
<dbReference type="AlphaFoldDB" id="A0AA36J0K3"/>
<evidence type="ECO:0000256" key="3">
    <source>
        <dbReference type="ARBA" id="ARBA00022840"/>
    </source>
</evidence>
<keyword evidence="2 4" id="KW-0547">Nucleotide-binding</keyword>
<dbReference type="SMART" id="SM00220">
    <property type="entry name" value="S_TKc"/>
    <property type="match status" value="1"/>
</dbReference>
<evidence type="ECO:0000256" key="1">
    <source>
        <dbReference type="ARBA" id="ARBA00022737"/>
    </source>
</evidence>
<accession>A0AA36J0K3</accession>
<dbReference type="Gene3D" id="2.20.110.10">
    <property type="entry name" value="Histone H3 K4-specific methyltransferase SET7/9 N-terminal domain"/>
    <property type="match status" value="1"/>
</dbReference>
<dbReference type="Gene3D" id="1.10.510.10">
    <property type="entry name" value="Transferase(Phosphotransferase) domain 1"/>
    <property type="match status" value="1"/>
</dbReference>
<dbReference type="InterPro" id="IPR003409">
    <property type="entry name" value="MORN"/>
</dbReference>
<sequence length="443" mass="47082">MELGLTFGFGASGLSSLGSISLACAPGASVSTAVTGAGASLGVAFLAPLGALAPVLGFGVFCAVRYLTEQQKEAAARVIQKFARRQLAKADFKERSLREVSMATHGFSSTRLLGRGGMGAVFLGTLDGSVAIKEVSKGTTFARDVAFLRTLRHGNIVRVLGCAQGPSKAYIIMEFLAGGDLFARLNCDKAFAWQSRLQAVAGCVRGISYLHGLRPKVFHRDIKSQNILLSETGDGKVADFDCAIVTNLDPVLVEHRSGTPGYADPVYLETGYFSASADMFSVGMVLLEVLTRKPPAVVQQGRLVVHYEIVDTPRVLGMIDARALWPPAVAQRVTSLALQCFDRSLRPEALVVAHLLKDILADTSSQAARGFLALTLPNGSAYDGEVRHCVPHGQGRLSSSTSKGFALYEGQFLDGKRHGSGKQLLPSGKVIEGIFQGGVLQRQ</sequence>
<feature type="binding site" evidence="4">
    <location>
        <position position="133"/>
    </location>
    <ligand>
        <name>ATP</name>
        <dbReference type="ChEBI" id="CHEBI:30616"/>
    </ligand>
</feature>
<organism evidence="7 8">
    <name type="scientific">Effrenium voratum</name>
    <dbReference type="NCBI Taxonomy" id="2562239"/>
    <lineage>
        <taxon>Eukaryota</taxon>
        <taxon>Sar</taxon>
        <taxon>Alveolata</taxon>
        <taxon>Dinophyceae</taxon>
        <taxon>Suessiales</taxon>
        <taxon>Symbiodiniaceae</taxon>
        <taxon>Effrenium</taxon>
    </lineage>
</organism>
<name>A0AA36J0K3_9DINO</name>
<evidence type="ECO:0000256" key="4">
    <source>
        <dbReference type="PROSITE-ProRule" id="PRU10141"/>
    </source>
</evidence>
<dbReference type="GO" id="GO:0005524">
    <property type="term" value="F:ATP binding"/>
    <property type="evidence" value="ECO:0007669"/>
    <property type="project" value="UniProtKB-UniRule"/>
</dbReference>
<dbReference type="InterPro" id="IPR017441">
    <property type="entry name" value="Protein_kinase_ATP_BS"/>
</dbReference>
<dbReference type="PROSITE" id="PS00107">
    <property type="entry name" value="PROTEIN_KINASE_ATP"/>
    <property type="match status" value="1"/>
</dbReference>
<dbReference type="GO" id="GO:0004674">
    <property type="term" value="F:protein serine/threonine kinase activity"/>
    <property type="evidence" value="ECO:0007669"/>
    <property type="project" value="UniProtKB-KW"/>
</dbReference>
<dbReference type="Pfam" id="PF02493">
    <property type="entry name" value="MORN"/>
    <property type="match status" value="1"/>
</dbReference>
<dbReference type="SUPFAM" id="SSF56112">
    <property type="entry name" value="Protein kinase-like (PK-like)"/>
    <property type="match status" value="1"/>
</dbReference>
<dbReference type="PANTHER" id="PTHR27001:SF931">
    <property type="entry name" value="OS11G0664100 PROTEIN"/>
    <property type="match status" value="1"/>
</dbReference>
<protein>
    <recommendedName>
        <fullName evidence="6">Protein kinase domain-containing protein</fullName>
    </recommendedName>
</protein>
<dbReference type="GO" id="GO:0005886">
    <property type="term" value="C:plasma membrane"/>
    <property type="evidence" value="ECO:0007669"/>
    <property type="project" value="TreeGrafter"/>
</dbReference>
<keyword evidence="5" id="KW-0723">Serine/threonine-protein kinase</keyword>
<keyword evidence="5" id="KW-0418">Kinase</keyword>
<evidence type="ECO:0000256" key="2">
    <source>
        <dbReference type="ARBA" id="ARBA00022741"/>
    </source>
</evidence>
<dbReference type="InterPro" id="IPR000719">
    <property type="entry name" value="Prot_kinase_dom"/>
</dbReference>
<evidence type="ECO:0000313" key="8">
    <source>
        <dbReference type="Proteomes" id="UP001178507"/>
    </source>
</evidence>